<feature type="transmembrane region" description="Helical" evidence="5">
    <location>
        <begin position="159"/>
        <end position="181"/>
    </location>
</feature>
<feature type="transmembrane region" description="Helical" evidence="5">
    <location>
        <begin position="356"/>
        <end position="374"/>
    </location>
</feature>
<dbReference type="EMBL" id="JACPUR010000017">
    <property type="protein sequence ID" value="MBI3127317.1"/>
    <property type="molecule type" value="Genomic_DNA"/>
</dbReference>
<dbReference type="GO" id="GO:0016020">
    <property type="term" value="C:membrane"/>
    <property type="evidence" value="ECO:0007669"/>
    <property type="project" value="UniProtKB-SubCell"/>
</dbReference>
<comment type="subcellular location">
    <subcellularLocation>
        <location evidence="1">Membrane</location>
        <topology evidence="1">Multi-pass membrane protein</topology>
    </subcellularLocation>
</comment>
<organism evidence="7 8">
    <name type="scientific">Tectimicrobiota bacterium</name>
    <dbReference type="NCBI Taxonomy" id="2528274"/>
    <lineage>
        <taxon>Bacteria</taxon>
        <taxon>Pseudomonadati</taxon>
        <taxon>Nitrospinota/Tectimicrobiota group</taxon>
        <taxon>Candidatus Tectimicrobiota</taxon>
    </lineage>
</organism>
<evidence type="ECO:0000256" key="5">
    <source>
        <dbReference type="SAM" id="Phobius"/>
    </source>
</evidence>
<evidence type="ECO:0000256" key="1">
    <source>
        <dbReference type="ARBA" id="ARBA00004141"/>
    </source>
</evidence>
<evidence type="ECO:0000256" key="4">
    <source>
        <dbReference type="ARBA" id="ARBA00023136"/>
    </source>
</evidence>
<gene>
    <name evidence="7" type="ORF">HYZ11_06910</name>
</gene>
<keyword evidence="3 5" id="KW-1133">Transmembrane helix</keyword>
<dbReference type="PANTHER" id="PTHR37422:SF13">
    <property type="entry name" value="LIPOPOLYSACCHARIDE BIOSYNTHESIS PROTEIN PA4999-RELATED"/>
    <property type="match status" value="1"/>
</dbReference>
<keyword evidence="7" id="KW-0436">Ligase</keyword>
<sequence>MAGRRFWEELRGRLEARTPLSRAAFICMIGFVLFSPFSISVAQLFGYAGAVAWLASVNFEPNIFRNRFPLFWPWLVFAFLTLASAATAEGHWKSLWDARKLFQIFLFYFAVNVVRDEWEADRLARALFLSAAAASAWTLAASLAGPLSLARRMSGFFSIYMTLGGYLMVAGTAALAYLFVFGRDRRAWWVYPAAALMGAALLGTLSRNAWIGLAVAVAALALAGRSWKVLAAAAAVAALAWVVAPDSLRSRVLSLADAKDPTRVERLLMWESGLRIALDHPLLGAGPGRIKREYPAYANPKAQKQRTGHLHNNLLHLAAERGFPALAAWLWAFGGYFWLVGRCLRGLEEAPPGRRFRTLAGLAAAAGFFAAGLFEYNFGDSEVLMIAFFAMALPFMAEEKKGG</sequence>
<keyword evidence="4 5" id="KW-0472">Membrane</keyword>
<feature type="transmembrane region" description="Helical" evidence="5">
    <location>
        <begin position="227"/>
        <end position="244"/>
    </location>
</feature>
<feature type="domain" description="O-antigen ligase-related" evidence="6">
    <location>
        <begin position="193"/>
        <end position="330"/>
    </location>
</feature>
<keyword evidence="2 5" id="KW-0812">Transmembrane</keyword>
<dbReference type="GO" id="GO:0016874">
    <property type="term" value="F:ligase activity"/>
    <property type="evidence" value="ECO:0007669"/>
    <property type="project" value="UniProtKB-KW"/>
</dbReference>
<feature type="transmembrane region" description="Helical" evidence="5">
    <location>
        <begin position="127"/>
        <end position="147"/>
    </location>
</feature>
<evidence type="ECO:0000256" key="3">
    <source>
        <dbReference type="ARBA" id="ARBA00022989"/>
    </source>
</evidence>
<dbReference type="AlphaFoldDB" id="A0A932MN83"/>
<dbReference type="PANTHER" id="PTHR37422">
    <property type="entry name" value="TEICHURONIC ACID BIOSYNTHESIS PROTEIN TUAE"/>
    <property type="match status" value="1"/>
</dbReference>
<feature type="transmembrane region" description="Helical" evidence="5">
    <location>
        <begin position="323"/>
        <end position="344"/>
    </location>
</feature>
<accession>A0A932MN83</accession>
<dbReference type="Proteomes" id="UP000782312">
    <property type="component" value="Unassembled WGS sequence"/>
</dbReference>
<dbReference type="InterPro" id="IPR051533">
    <property type="entry name" value="WaaL-like"/>
</dbReference>
<evidence type="ECO:0000256" key="2">
    <source>
        <dbReference type="ARBA" id="ARBA00022692"/>
    </source>
</evidence>
<feature type="transmembrane region" description="Helical" evidence="5">
    <location>
        <begin position="20"/>
        <end position="50"/>
    </location>
</feature>
<dbReference type="Pfam" id="PF04932">
    <property type="entry name" value="Wzy_C"/>
    <property type="match status" value="1"/>
</dbReference>
<comment type="caution">
    <text evidence="7">The sequence shown here is derived from an EMBL/GenBank/DDBJ whole genome shotgun (WGS) entry which is preliminary data.</text>
</comment>
<proteinExistence type="predicted"/>
<feature type="transmembrane region" description="Helical" evidence="5">
    <location>
        <begin position="193"/>
        <end position="220"/>
    </location>
</feature>
<name>A0A932MN83_UNCTE</name>
<evidence type="ECO:0000259" key="6">
    <source>
        <dbReference type="Pfam" id="PF04932"/>
    </source>
</evidence>
<evidence type="ECO:0000313" key="7">
    <source>
        <dbReference type="EMBL" id="MBI3127317.1"/>
    </source>
</evidence>
<protein>
    <submittedName>
        <fullName evidence="7">O-antigen ligase family protein</fullName>
    </submittedName>
</protein>
<dbReference type="InterPro" id="IPR007016">
    <property type="entry name" value="O-antigen_ligase-rel_domated"/>
</dbReference>
<evidence type="ECO:0000313" key="8">
    <source>
        <dbReference type="Proteomes" id="UP000782312"/>
    </source>
</evidence>
<reference evidence="7" key="1">
    <citation type="submission" date="2020-07" db="EMBL/GenBank/DDBJ databases">
        <title>Huge and variable diversity of episymbiotic CPR bacteria and DPANN archaea in groundwater ecosystems.</title>
        <authorList>
            <person name="He C.Y."/>
            <person name="Keren R."/>
            <person name="Whittaker M."/>
            <person name="Farag I.F."/>
            <person name="Doudna J."/>
            <person name="Cate J.H.D."/>
            <person name="Banfield J.F."/>
        </authorList>
    </citation>
    <scope>NUCLEOTIDE SEQUENCE</scope>
    <source>
        <strain evidence="7">NC_groundwater_763_Ag_S-0.2um_68_21</strain>
    </source>
</reference>
<feature type="transmembrane region" description="Helical" evidence="5">
    <location>
        <begin position="70"/>
        <end position="88"/>
    </location>
</feature>